<accession>A0A2S4VLY4</accession>
<dbReference type="Proteomes" id="UP000239156">
    <property type="component" value="Unassembled WGS sequence"/>
</dbReference>
<gene>
    <name evidence="3" type="ORF">PSTT_05962</name>
</gene>
<dbReference type="InterPro" id="IPR056451">
    <property type="entry name" value="Znf_Tbcl_Rhp7"/>
</dbReference>
<reference evidence="3" key="1">
    <citation type="submission" date="2017-12" db="EMBL/GenBank/DDBJ databases">
        <title>Gene loss provides genomic basis for host adaptation in cereal stripe rust fungi.</title>
        <authorList>
            <person name="Xia C."/>
        </authorList>
    </citation>
    <scope>NUCLEOTIDE SEQUENCE [LARGE SCALE GENOMIC DNA]</scope>
    <source>
        <strain evidence="3">93-210</strain>
    </source>
</reference>
<feature type="region of interest" description="Disordered" evidence="1">
    <location>
        <begin position="123"/>
        <end position="213"/>
    </location>
</feature>
<dbReference type="EMBL" id="PKSL01000045">
    <property type="protein sequence ID" value="POW10551.1"/>
    <property type="molecule type" value="Genomic_DNA"/>
</dbReference>
<dbReference type="AlphaFoldDB" id="A0A2S4VLY4"/>
<sequence>VWLSAPSAPSPNLALHIAPNGFRVNPGRVAATTERCPAKEIQDGNHPPQTTSNSMARPSRFNQADNPEQAAAQRPTSNPAADTEPDTHTEHNPTAGPSRPQPTVSAVTGPTSALTSFLKEQGIRARNASTSTAEATIQELPEPASDSEPDSDDLDEKPEKKQKQKATASKTTAPTSKAVASTSKAVASSSKRKRDDVEESGEPSKPKPGKYADRKPGLITTCVECGKRFTVTKYTISAPAQQGQLCDGCAKEIDKNPKSTSNLPVPAPKKRKTTKNQVLRQPWSESSIQTLQMACITIIARNTQSIEELGRIGSVNIEKICQIVCKHRELTPSNLSLFVDAAYSDLKLFDCINLRESHLESIAIFCPGLEKLTLNLCGHMTGEVLESYVTRLHKLRELDLFGPYLIRKQAWLKAFEIWSKPRMIRQRISKDSNYQNEEGDEEEDEEDDDSTLVELTQAPQITGFRLKQSPRFDIECVKALVNSCTNLTSLRLIDIGLMDDSTLEVIANAGLTKLKDLSIANAGIHNGATGLALTDVGVSSLLKSVGSTVERLDISQNKKLTDIVLESIHQFCNQITHLDLNRLEELTTKGVQDLFIKFKLKNAPGLASLNLCRCIKLGNEALYSILDHSAPTLKFLDLNSVDELRTEALERLSKETINLESLDLSFVRDVDDFIIKSFLDNLTNLKSLSVYGNNRVSDLCPTRKGVTIKGQERSIVIA</sequence>
<dbReference type="InterPro" id="IPR006553">
    <property type="entry name" value="Leu-rich_rpt_Cys-con_subtyp"/>
</dbReference>
<feature type="compositionally biased region" description="Low complexity" evidence="1">
    <location>
        <begin position="165"/>
        <end position="189"/>
    </location>
</feature>
<name>A0A2S4VLY4_9BASI</name>
<dbReference type="SUPFAM" id="SSF52047">
    <property type="entry name" value="RNI-like"/>
    <property type="match status" value="2"/>
</dbReference>
<feature type="region of interest" description="Disordered" evidence="1">
    <location>
        <begin position="36"/>
        <end position="109"/>
    </location>
</feature>
<dbReference type="GO" id="GO:0031146">
    <property type="term" value="P:SCF-dependent proteasomal ubiquitin-dependent protein catabolic process"/>
    <property type="evidence" value="ECO:0007669"/>
    <property type="project" value="TreeGrafter"/>
</dbReference>
<evidence type="ECO:0000313" key="4">
    <source>
        <dbReference type="Proteomes" id="UP000239156"/>
    </source>
</evidence>
<evidence type="ECO:0000259" key="2">
    <source>
        <dbReference type="Pfam" id="PF23550"/>
    </source>
</evidence>
<dbReference type="VEuPathDB" id="FungiDB:PSTT_05962"/>
<feature type="compositionally biased region" description="Acidic residues" evidence="1">
    <location>
        <begin position="437"/>
        <end position="451"/>
    </location>
</feature>
<feature type="non-terminal residue" evidence="3">
    <location>
        <position position="1"/>
    </location>
</feature>
<feature type="compositionally biased region" description="Polar residues" evidence="1">
    <location>
        <begin position="47"/>
        <end position="66"/>
    </location>
</feature>
<dbReference type="PANTHER" id="PTHR13318">
    <property type="entry name" value="PARTNER OF PAIRED, ISOFORM B-RELATED"/>
    <property type="match status" value="1"/>
</dbReference>
<dbReference type="GO" id="GO:0019005">
    <property type="term" value="C:SCF ubiquitin ligase complex"/>
    <property type="evidence" value="ECO:0007669"/>
    <property type="project" value="TreeGrafter"/>
</dbReference>
<proteinExistence type="predicted"/>
<comment type="caution">
    <text evidence="3">The sequence shown here is derived from an EMBL/GenBank/DDBJ whole genome shotgun (WGS) entry which is preliminary data.</text>
</comment>
<evidence type="ECO:0000313" key="3">
    <source>
        <dbReference type="EMBL" id="POW10551.1"/>
    </source>
</evidence>
<dbReference type="InterPro" id="IPR032675">
    <property type="entry name" value="LRR_dom_sf"/>
</dbReference>
<feature type="region of interest" description="Disordered" evidence="1">
    <location>
        <begin position="429"/>
        <end position="451"/>
    </location>
</feature>
<feature type="domain" description="DNA repair protein rhp7 treble clef" evidence="2">
    <location>
        <begin position="216"/>
        <end position="255"/>
    </location>
</feature>
<protein>
    <recommendedName>
        <fullName evidence="2">DNA repair protein rhp7 treble clef domain-containing protein</fullName>
    </recommendedName>
</protein>
<dbReference type="VEuPathDB" id="FungiDB:PSHT_11122"/>
<dbReference type="SMART" id="SM00367">
    <property type="entry name" value="LRR_CC"/>
    <property type="match status" value="5"/>
</dbReference>
<feature type="compositionally biased region" description="Basic and acidic residues" evidence="1">
    <location>
        <begin position="202"/>
        <end position="213"/>
    </location>
</feature>
<evidence type="ECO:0000256" key="1">
    <source>
        <dbReference type="SAM" id="MobiDB-lite"/>
    </source>
</evidence>
<dbReference type="Gene3D" id="3.80.10.10">
    <property type="entry name" value="Ribonuclease Inhibitor"/>
    <property type="match status" value="2"/>
</dbReference>
<organism evidence="3 4">
    <name type="scientific">Puccinia striiformis</name>
    <dbReference type="NCBI Taxonomy" id="27350"/>
    <lineage>
        <taxon>Eukaryota</taxon>
        <taxon>Fungi</taxon>
        <taxon>Dikarya</taxon>
        <taxon>Basidiomycota</taxon>
        <taxon>Pucciniomycotina</taxon>
        <taxon>Pucciniomycetes</taxon>
        <taxon>Pucciniales</taxon>
        <taxon>Pucciniaceae</taxon>
        <taxon>Puccinia</taxon>
    </lineage>
</organism>
<feature type="compositionally biased region" description="Acidic residues" evidence="1">
    <location>
        <begin position="145"/>
        <end position="156"/>
    </location>
</feature>
<dbReference type="Pfam" id="PF23550">
    <property type="entry name" value="zf_Tbcl_Rhp7"/>
    <property type="match status" value="1"/>
</dbReference>
<keyword evidence="4" id="KW-1185">Reference proteome</keyword>